<dbReference type="Pfam" id="PF08272">
    <property type="entry name" value="Zn_Ribbon_Topo"/>
    <property type="match status" value="1"/>
</dbReference>
<comment type="caution">
    <text evidence="9">The sequence shown here is derived from an EMBL/GenBank/DDBJ whole genome shotgun (WGS) entry which is preliminary data.</text>
</comment>
<evidence type="ECO:0000256" key="3">
    <source>
        <dbReference type="ARBA" id="ARBA00023235"/>
    </source>
</evidence>
<feature type="domain" description="DNA topoisomerase I zinc ribbon-like bacterial-type" evidence="8">
    <location>
        <begin position="2"/>
        <end position="36"/>
    </location>
</feature>
<keyword evidence="1" id="KW-0799">Topoisomerase</keyword>
<evidence type="ECO:0000256" key="5">
    <source>
        <dbReference type="ARBA" id="ARBA00031985"/>
    </source>
</evidence>
<dbReference type="PATRIC" id="fig|264459.3.peg.2443"/>
<accession>A0A0P9ZUC9</accession>
<gene>
    <name evidence="9" type="ORF">ALO94_200687</name>
</gene>
<evidence type="ECO:0000256" key="7">
    <source>
        <dbReference type="ARBA" id="ARBA00032877"/>
    </source>
</evidence>
<evidence type="ECO:0000313" key="9">
    <source>
        <dbReference type="EMBL" id="KPY63559.1"/>
    </source>
</evidence>
<dbReference type="GO" id="GO:0003677">
    <property type="term" value="F:DNA binding"/>
    <property type="evidence" value="ECO:0007669"/>
    <property type="project" value="UniProtKB-KW"/>
</dbReference>
<dbReference type="AlphaFoldDB" id="A0A0P9ZUC9"/>
<evidence type="ECO:0000259" key="8">
    <source>
        <dbReference type="Pfam" id="PF08272"/>
    </source>
</evidence>
<evidence type="ECO:0000313" key="10">
    <source>
        <dbReference type="Proteomes" id="UP000050384"/>
    </source>
</evidence>
<keyword evidence="2" id="KW-0238">DNA-binding</keyword>
<dbReference type="GO" id="GO:0006265">
    <property type="term" value="P:DNA topological change"/>
    <property type="evidence" value="ECO:0007669"/>
    <property type="project" value="InterPro"/>
</dbReference>
<name>A0A0P9ZUC9_PSESX</name>
<dbReference type="InterPro" id="IPR013263">
    <property type="entry name" value="TopoI_Znr_bac"/>
</dbReference>
<evidence type="ECO:0000256" key="2">
    <source>
        <dbReference type="ARBA" id="ARBA00023125"/>
    </source>
</evidence>
<dbReference type="EMBL" id="LJRI01001380">
    <property type="protein sequence ID" value="KPY63559.1"/>
    <property type="molecule type" value="Genomic_DNA"/>
</dbReference>
<keyword evidence="3" id="KW-0413">Isomerase</keyword>
<dbReference type="SUPFAM" id="SSF57783">
    <property type="entry name" value="Zinc beta-ribbon"/>
    <property type="match status" value="1"/>
</dbReference>
<reference evidence="9 10" key="1">
    <citation type="submission" date="2015-09" db="EMBL/GenBank/DDBJ databases">
        <title>Genome announcement of multiple Pseudomonas syringae strains.</title>
        <authorList>
            <person name="Thakur S."/>
            <person name="Wang P.W."/>
            <person name="Gong Y."/>
            <person name="Weir B.S."/>
            <person name="Guttman D.S."/>
        </authorList>
    </citation>
    <scope>NUCLEOTIDE SEQUENCE [LARGE SCALE GENOMIC DNA]</scope>
    <source>
        <strain evidence="9 10">ICMP16929</strain>
    </source>
</reference>
<dbReference type="Proteomes" id="UP000050384">
    <property type="component" value="Unassembled WGS sequence"/>
</dbReference>
<organism evidence="9 10">
    <name type="scientific">Pseudomonas syringae pv. spinaceae</name>
    <dbReference type="NCBI Taxonomy" id="264459"/>
    <lineage>
        <taxon>Bacteria</taxon>
        <taxon>Pseudomonadati</taxon>
        <taxon>Pseudomonadota</taxon>
        <taxon>Gammaproteobacteria</taxon>
        <taxon>Pseudomonadales</taxon>
        <taxon>Pseudomonadaceae</taxon>
        <taxon>Pseudomonas</taxon>
        <taxon>Pseudomonas syringae</taxon>
    </lineage>
</organism>
<dbReference type="GO" id="GO:0003917">
    <property type="term" value="F:DNA topoisomerase type I (single strand cut, ATP-independent) activity"/>
    <property type="evidence" value="ECO:0007669"/>
    <property type="project" value="InterPro"/>
</dbReference>
<protein>
    <recommendedName>
        <fullName evidence="7">Omega-protein</fullName>
    </recommendedName>
    <alternativeName>
        <fullName evidence="6">Relaxing enzyme</fullName>
    </alternativeName>
    <alternativeName>
        <fullName evidence="4">Swivelase</fullName>
    </alternativeName>
    <alternativeName>
        <fullName evidence="5">Untwisting enzyme</fullName>
    </alternativeName>
</protein>
<evidence type="ECO:0000256" key="4">
    <source>
        <dbReference type="ARBA" id="ARBA00030003"/>
    </source>
</evidence>
<evidence type="ECO:0000256" key="1">
    <source>
        <dbReference type="ARBA" id="ARBA00023029"/>
    </source>
</evidence>
<dbReference type="Gene3D" id="2.20.25.10">
    <property type="match status" value="1"/>
</dbReference>
<evidence type="ECO:0000256" key="6">
    <source>
        <dbReference type="ARBA" id="ARBA00032235"/>
    </source>
</evidence>
<sequence length="39" mass="4725">MIRYSRKTKEQYVQTEVEGKPTGWRAFYDGSAWKVEDKR</sequence>
<proteinExistence type="predicted"/>